<dbReference type="OMA" id="EDNCIPS"/>
<dbReference type="InterPro" id="IPR056900">
    <property type="entry name" value="COB_C"/>
</dbReference>
<dbReference type="EMBL" id="NKQK01000016">
    <property type="protein sequence ID" value="PSS08005.1"/>
    <property type="molecule type" value="Genomic_DNA"/>
</dbReference>
<dbReference type="PANTHER" id="PTHR31673:SF23">
    <property type="entry name" value="COBRA-LIKE PROTEIN 4"/>
    <property type="match status" value="1"/>
</dbReference>
<dbReference type="PANTHER" id="PTHR31673">
    <property type="entry name" value="PROTEIN COBRA"/>
    <property type="match status" value="1"/>
</dbReference>
<dbReference type="Pfam" id="PF25079">
    <property type="entry name" value="COB_C"/>
    <property type="match status" value="1"/>
</dbReference>
<keyword evidence="5" id="KW-0325">Glycoprotein</keyword>
<gene>
    <name evidence="8" type="ORF">CEY00_Acc18365</name>
</gene>
<protein>
    <submittedName>
        <fullName evidence="8">COBRA-like protein</fullName>
    </submittedName>
</protein>
<evidence type="ECO:0000313" key="8">
    <source>
        <dbReference type="EMBL" id="PSS08005.1"/>
    </source>
</evidence>
<evidence type="ECO:0000256" key="5">
    <source>
        <dbReference type="ARBA" id="ARBA00023180"/>
    </source>
</evidence>
<evidence type="ECO:0000259" key="7">
    <source>
        <dbReference type="Pfam" id="PF25079"/>
    </source>
</evidence>
<dbReference type="PIRSF" id="PIRSF038122">
    <property type="entry name" value="COBRA"/>
    <property type="match status" value="1"/>
</dbReference>
<dbReference type="GO" id="GO:0052324">
    <property type="term" value="P:plant-type cell wall cellulose biosynthetic process"/>
    <property type="evidence" value="ECO:0007669"/>
    <property type="project" value="TreeGrafter"/>
</dbReference>
<name>A0A2R6QHB4_ACTCC</name>
<dbReference type="InterPro" id="IPR006918">
    <property type="entry name" value="COBRA_pln"/>
</dbReference>
<evidence type="ECO:0000256" key="3">
    <source>
        <dbReference type="ARBA" id="ARBA00022622"/>
    </source>
</evidence>
<accession>A0A2R6QHB4</accession>
<evidence type="ECO:0000256" key="2">
    <source>
        <dbReference type="ARBA" id="ARBA00005507"/>
    </source>
</evidence>
<dbReference type="Proteomes" id="UP000241394">
    <property type="component" value="Chromosome LG16"/>
</dbReference>
<proteinExistence type="inferred from homology"/>
<comment type="similarity">
    <text evidence="2">Belongs to the COBRA family.</text>
</comment>
<evidence type="ECO:0000256" key="4">
    <source>
        <dbReference type="ARBA" id="ARBA00022729"/>
    </source>
</evidence>
<comment type="caution">
    <text evidence="8">The sequence shown here is derived from an EMBL/GenBank/DDBJ whole genome shotgun (WGS) entry which is preliminary data.</text>
</comment>
<keyword evidence="3" id="KW-0336">GPI-anchor</keyword>
<dbReference type="GO" id="GO:0010215">
    <property type="term" value="P:cellulose microfibril organization"/>
    <property type="evidence" value="ECO:0007669"/>
    <property type="project" value="InterPro"/>
</dbReference>
<dbReference type="InParanoid" id="A0A2R6QHB4"/>
<organism evidence="8 9">
    <name type="scientific">Actinidia chinensis var. chinensis</name>
    <name type="common">Chinese soft-hair kiwi</name>
    <dbReference type="NCBI Taxonomy" id="1590841"/>
    <lineage>
        <taxon>Eukaryota</taxon>
        <taxon>Viridiplantae</taxon>
        <taxon>Streptophyta</taxon>
        <taxon>Embryophyta</taxon>
        <taxon>Tracheophyta</taxon>
        <taxon>Spermatophyta</taxon>
        <taxon>Magnoliopsida</taxon>
        <taxon>eudicotyledons</taxon>
        <taxon>Gunneridae</taxon>
        <taxon>Pentapetalae</taxon>
        <taxon>asterids</taxon>
        <taxon>Ericales</taxon>
        <taxon>Actinidiaceae</taxon>
        <taxon>Actinidia</taxon>
    </lineage>
</organism>
<keyword evidence="9" id="KW-1185">Reference proteome</keyword>
<dbReference type="OrthoDB" id="2012261at2759"/>
<dbReference type="STRING" id="1590841.A0A2R6QHB4"/>
<reference evidence="9" key="2">
    <citation type="journal article" date="2018" name="BMC Genomics">
        <title>A manually annotated Actinidia chinensis var. chinensis (kiwifruit) genome highlights the challenges associated with draft genomes and gene prediction in plants.</title>
        <authorList>
            <person name="Pilkington S.M."/>
            <person name="Crowhurst R."/>
            <person name="Hilario E."/>
            <person name="Nardozza S."/>
            <person name="Fraser L."/>
            <person name="Peng Y."/>
            <person name="Gunaseelan K."/>
            <person name="Simpson R."/>
            <person name="Tahir J."/>
            <person name="Deroles S.C."/>
            <person name="Templeton K."/>
            <person name="Luo Z."/>
            <person name="Davy M."/>
            <person name="Cheng C."/>
            <person name="McNeilage M."/>
            <person name="Scaglione D."/>
            <person name="Liu Y."/>
            <person name="Zhang Q."/>
            <person name="Datson P."/>
            <person name="De Silva N."/>
            <person name="Gardiner S.E."/>
            <person name="Bassett H."/>
            <person name="Chagne D."/>
            <person name="McCallum J."/>
            <person name="Dzierzon H."/>
            <person name="Deng C."/>
            <person name="Wang Y.Y."/>
            <person name="Barron L."/>
            <person name="Manako K."/>
            <person name="Bowen J."/>
            <person name="Foster T.M."/>
            <person name="Erridge Z.A."/>
            <person name="Tiffin H."/>
            <person name="Waite C.N."/>
            <person name="Davies K.M."/>
            <person name="Grierson E.P."/>
            <person name="Laing W.A."/>
            <person name="Kirk R."/>
            <person name="Chen X."/>
            <person name="Wood M."/>
            <person name="Montefiori M."/>
            <person name="Brummell D.A."/>
            <person name="Schwinn K.E."/>
            <person name="Catanach A."/>
            <person name="Fullerton C."/>
            <person name="Li D."/>
            <person name="Meiyalaghan S."/>
            <person name="Nieuwenhuizen N."/>
            <person name="Read N."/>
            <person name="Prakash R."/>
            <person name="Hunter D."/>
            <person name="Zhang H."/>
            <person name="McKenzie M."/>
            <person name="Knabel M."/>
            <person name="Harris A."/>
            <person name="Allan A.C."/>
            <person name="Gleave A."/>
            <person name="Chen A."/>
            <person name="Janssen B.J."/>
            <person name="Plunkett B."/>
            <person name="Ampomah-Dwamena C."/>
            <person name="Voogd C."/>
            <person name="Leif D."/>
            <person name="Lafferty D."/>
            <person name="Souleyre E.J.F."/>
            <person name="Varkonyi-Gasic E."/>
            <person name="Gambi F."/>
            <person name="Hanley J."/>
            <person name="Yao J.L."/>
            <person name="Cheung J."/>
            <person name="David K.M."/>
            <person name="Warren B."/>
            <person name="Marsh K."/>
            <person name="Snowden K.C."/>
            <person name="Lin-Wang K."/>
            <person name="Brian L."/>
            <person name="Martinez-Sanchez M."/>
            <person name="Wang M."/>
            <person name="Ileperuma N."/>
            <person name="Macnee N."/>
            <person name="Campin R."/>
            <person name="McAtee P."/>
            <person name="Drummond R.S.M."/>
            <person name="Espley R.V."/>
            <person name="Ireland H.S."/>
            <person name="Wu R."/>
            <person name="Atkinson R.G."/>
            <person name="Karunairetnam S."/>
            <person name="Bulley S."/>
            <person name="Chunkath S."/>
            <person name="Hanley Z."/>
            <person name="Storey R."/>
            <person name="Thrimawithana A.H."/>
            <person name="Thomson S."/>
            <person name="David C."/>
            <person name="Testolin R."/>
            <person name="Huang H."/>
            <person name="Hellens R.P."/>
            <person name="Schaffer R.J."/>
        </authorList>
    </citation>
    <scope>NUCLEOTIDE SEQUENCE [LARGE SCALE GENOMIC DNA]</scope>
    <source>
        <strain evidence="9">cv. Red5</strain>
    </source>
</reference>
<keyword evidence="3" id="KW-0472">Membrane</keyword>
<evidence type="ECO:0000256" key="6">
    <source>
        <dbReference type="ARBA" id="ARBA00023288"/>
    </source>
</evidence>
<dbReference type="GO" id="GO:0098552">
    <property type="term" value="C:side of membrane"/>
    <property type="evidence" value="ECO:0007669"/>
    <property type="project" value="UniProtKB-KW"/>
</dbReference>
<evidence type="ECO:0000313" key="9">
    <source>
        <dbReference type="Proteomes" id="UP000241394"/>
    </source>
</evidence>
<comment type="subcellular location">
    <subcellularLocation>
        <location evidence="1">Cell membrane</location>
        <topology evidence="1">Lipid-anchor</topology>
        <topology evidence="1">GPI-anchor</topology>
    </subcellularLocation>
</comment>
<dbReference type="Gramene" id="PSS08005">
    <property type="protein sequence ID" value="PSS08005"/>
    <property type="gene ID" value="CEY00_Acc18365"/>
</dbReference>
<keyword evidence="6" id="KW-0449">Lipoprotein</keyword>
<reference evidence="8 9" key="1">
    <citation type="submission" date="2017-07" db="EMBL/GenBank/DDBJ databases">
        <title>An improved, manually edited Actinidia chinensis var. chinensis (kiwifruit) genome highlights the challenges associated with draft genomes and gene prediction in plants.</title>
        <authorList>
            <person name="Pilkington S."/>
            <person name="Crowhurst R."/>
            <person name="Hilario E."/>
            <person name="Nardozza S."/>
            <person name="Fraser L."/>
            <person name="Peng Y."/>
            <person name="Gunaseelan K."/>
            <person name="Simpson R."/>
            <person name="Tahir J."/>
            <person name="Deroles S."/>
            <person name="Templeton K."/>
            <person name="Luo Z."/>
            <person name="Davy M."/>
            <person name="Cheng C."/>
            <person name="Mcneilage M."/>
            <person name="Scaglione D."/>
            <person name="Liu Y."/>
            <person name="Zhang Q."/>
            <person name="Datson P."/>
            <person name="De Silva N."/>
            <person name="Gardiner S."/>
            <person name="Bassett H."/>
            <person name="Chagne D."/>
            <person name="Mccallum J."/>
            <person name="Dzierzon H."/>
            <person name="Deng C."/>
            <person name="Wang Y.-Y."/>
            <person name="Barron N."/>
            <person name="Manako K."/>
            <person name="Bowen J."/>
            <person name="Foster T."/>
            <person name="Erridge Z."/>
            <person name="Tiffin H."/>
            <person name="Waite C."/>
            <person name="Davies K."/>
            <person name="Grierson E."/>
            <person name="Laing W."/>
            <person name="Kirk R."/>
            <person name="Chen X."/>
            <person name="Wood M."/>
            <person name="Montefiori M."/>
            <person name="Brummell D."/>
            <person name="Schwinn K."/>
            <person name="Catanach A."/>
            <person name="Fullerton C."/>
            <person name="Li D."/>
            <person name="Meiyalaghan S."/>
            <person name="Nieuwenhuizen N."/>
            <person name="Read N."/>
            <person name="Prakash R."/>
            <person name="Hunter D."/>
            <person name="Zhang H."/>
            <person name="Mckenzie M."/>
            <person name="Knabel M."/>
            <person name="Harris A."/>
            <person name="Allan A."/>
            <person name="Chen A."/>
            <person name="Janssen B."/>
            <person name="Plunkett B."/>
            <person name="Dwamena C."/>
            <person name="Voogd C."/>
            <person name="Leif D."/>
            <person name="Lafferty D."/>
            <person name="Souleyre E."/>
            <person name="Varkonyi-Gasic E."/>
            <person name="Gambi F."/>
            <person name="Hanley J."/>
            <person name="Yao J.-L."/>
            <person name="Cheung J."/>
            <person name="David K."/>
            <person name="Warren B."/>
            <person name="Marsh K."/>
            <person name="Snowden K."/>
            <person name="Lin-Wang K."/>
            <person name="Brian L."/>
            <person name="Martinez-Sanchez M."/>
            <person name="Wang M."/>
            <person name="Ileperuma N."/>
            <person name="Macnee N."/>
            <person name="Campin R."/>
            <person name="Mcatee P."/>
            <person name="Drummond R."/>
            <person name="Espley R."/>
            <person name="Ireland H."/>
            <person name="Wu R."/>
            <person name="Atkinson R."/>
            <person name="Karunairetnam S."/>
            <person name="Bulley S."/>
            <person name="Chunkath S."/>
            <person name="Hanley Z."/>
            <person name="Storey R."/>
            <person name="Thrimawithana A."/>
            <person name="Thomson S."/>
            <person name="David C."/>
            <person name="Testolin R."/>
        </authorList>
    </citation>
    <scope>NUCLEOTIDE SEQUENCE [LARGE SCALE GENOMIC DNA]</scope>
    <source>
        <strain evidence="9">cv. Red5</strain>
        <tissue evidence="8">Young leaf</tissue>
    </source>
</reference>
<dbReference type="Pfam" id="PF04833">
    <property type="entry name" value="COBRA"/>
    <property type="match status" value="1"/>
</dbReference>
<sequence>MVTMNNFQMYRHIPSPGWTIGWTWARKEIIWSMVGAQASDQGDCSKFKANIPHSCSRTPTIVDLLPGVPPNQQVAGCCKGGVVASLGQDSAASVSAFQVSVGLSSSSNSTVKLPKNFTLLGPGRGYTCGSAVVVPAIGFLSSDGQRRTYAMMSWKVTCTYSQMLASKNPTCCVSLSSFYNAAIAPCPVCACGCPNEDNCIPSDSKLMSVVGANTPTKYGSPEPQWTLVVQHPNLSNLTEVFRFAYKPLLPDQSINDSGMFYGIKFYNDLLWTLAQKAMCGQS</sequence>
<feature type="domain" description="COBRA C-terminal" evidence="7">
    <location>
        <begin position="170"/>
        <end position="207"/>
    </location>
</feature>
<evidence type="ECO:0000256" key="1">
    <source>
        <dbReference type="ARBA" id="ARBA00004609"/>
    </source>
</evidence>
<dbReference type="AlphaFoldDB" id="A0A2R6QHB4"/>
<keyword evidence="4" id="KW-0732">Signal</keyword>
<dbReference type="GO" id="GO:0005886">
    <property type="term" value="C:plasma membrane"/>
    <property type="evidence" value="ECO:0007669"/>
    <property type="project" value="UniProtKB-SubCell"/>
</dbReference>